<dbReference type="RefSeq" id="WP_160894376.1">
    <property type="nucleotide sequence ID" value="NZ_WUMU01000010.1"/>
</dbReference>
<dbReference type="InterPro" id="IPR055348">
    <property type="entry name" value="DctQ"/>
</dbReference>
<dbReference type="GO" id="GO:0015740">
    <property type="term" value="P:C4-dicarboxylate transport"/>
    <property type="evidence" value="ECO:0007669"/>
    <property type="project" value="TreeGrafter"/>
</dbReference>
<dbReference type="EMBL" id="WUMU01000010">
    <property type="protein sequence ID" value="MXN18247.1"/>
    <property type="molecule type" value="Genomic_DNA"/>
</dbReference>
<protein>
    <recommendedName>
        <fullName evidence="9">TRAP transporter small permease protein</fullName>
    </recommendedName>
</protein>
<feature type="transmembrane region" description="Helical" evidence="9">
    <location>
        <begin position="48"/>
        <end position="69"/>
    </location>
</feature>
<comment type="similarity">
    <text evidence="8 9">Belongs to the TRAP transporter small permease family.</text>
</comment>
<keyword evidence="4 9" id="KW-0997">Cell inner membrane</keyword>
<comment type="function">
    <text evidence="9">Part of the tripartite ATP-independent periplasmic (TRAP) transport system.</text>
</comment>
<evidence type="ECO:0000256" key="6">
    <source>
        <dbReference type="ARBA" id="ARBA00022989"/>
    </source>
</evidence>
<evidence type="ECO:0000256" key="5">
    <source>
        <dbReference type="ARBA" id="ARBA00022692"/>
    </source>
</evidence>
<proteinExistence type="inferred from homology"/>
<feature type="transmembrane region" description="Helical" evidence="9">
    <location>
        <begin position="16"/>
        <end position="36"/>
    </location>
</feature>
<evidence type="ECO:0000256" key="4">
    <source>
        <dbReference type="ARBA" id="ARBA00022519"/>
    </source>
</evidence>
<dbReference type="Pfam" id="PF04290">
    <property type="entry name" value="DctQ"/>
    <property type="match status" value="1"/>
</dbReference>
<dbReference type="PANTHER" id="PTHR35011:SF2">
    <property type="entry name" value="2,3-DIKETO-L-GULONATE TRAP TRANSPORTER SMALL PERMEASE PROTEIN YIAM"/>
    <property type="match status" value="1"/>
</dbReference>
<keyword evidence="5 9" id="KW-0812">Transmembrane</keyword>
<comment type="subunit">
    <text evidence="9">The complex comprises the extracytoplasmic solute receptor protein and the two transmembrane proteins.</text>
</comment>
<sequence length="177" mass="19026">MRLERIDKQVARAETALAAGLMGGVFLILLIGAGWRSAGHPLAWSDELAVLLMACAGFFGASAALASGRHISVDLLEARLGPRGRARVQGLVRLVLLLALAGFALLLWRWFDPLGLLRAESAQAFAEATFNFVYQEPTVTLGVPKVWAWLVLIPFCAGSLLHVLAQIARLLRGDAPC</sequence>
<comment type="subcellular location">
    <subcellularLocation>
        <location evidence="1 9">Cell inner membrane</location>
        <topology evidence="1 9">Multi-pass membrane protein</topology>
    </subcellularLocation>
</comment>
<dbReference type="InterPro" id="IPR007387">
    <property type="entry name" value="TRAP_DctQ"/>
</dbReference>
<gene>
    <name evidence="11" type="ORF">GR170_10395</name>
</gene>
<evidence type="ECO:0000256" key="8">
    <source>
        <dbReference type="ARBA" id="ARBA00038436"/>
    </source>
</evidence>
<dbReference type="GO" id="GO:0005886">
    <property type="term" value="C:plasma membrane"/>
    <property type="evidence" value="ECO:0007669"/>
    <property type="project" value="UniProtKB-SubCell"/>
</dbReference>
<feature type="transmembrane region" description="Helical" evidence="9">
    <location>
        <begin position="90"/>
        <end position="111"/>
    </location>
</feature>
<keyword evidence="7 9" id="KW-0472">Membrane</keyword>
<evidence type="ECO:0000256" key="9">
    <source>
        <dbReference type="RuleBase" id="RU369079"/>
    </source>
</evidence>
<evidence type="ECO:0000256" key="7">
    <source>
        <dbReference type="ARBA" id="ARBA00023136"/>
    </source>
</evidence>
<evidence type="ECO:0000259" key="10">
    <source>
        <dbReference type="Pfam" id="PF04290"/>
    </source>
</evidence>
<dbReference type="Proteomes" id="UP000477911">
    <property type="component" value="Unassembled WGS sequence"/>
</dbReference>
<dbReference type="PANTHER" id="PTHR35011">
    <property type="entry name" value="2,3-DIKETO-L-GULONATE TRAP TRANSPORTER SMALL PERMEASE PROTEIN YIAM"/>
    <property type="match status" value="1"/>
</dbReference>
<feature type="transmembrane region" description="Helical" evidence="9">
    <location>
        <begin position="146"/>
        <end position="165"/>
    </location>
</feature>
<comment type="caution">
    <text evidence="11">The sequence shown here is derived from an EMBL/GenBank/DDBJ whole genome shotgun (WGS) entry which is preliminary data.</text>
</comment>
<feature type="domain" description="Tripartite ATP-independent periplasmic transporters DctQ component" evidence="10">
    <location>
        <begin position="33"/>
        <end position="172"/>
    </location>
</feature>
<evidence type="ECO:0000256" key="2">
    <source>
        <dbReference type="ARBA" id="ARBA00022448"/>
    </source>
</evidence>
<accession>A0A6L7G410</accession>
<evidence type="ECO:0000256" key="1">
    <source>
        <dbReference type="ARBA" id="ARBA00004429"/>
    </source>
</evidence>
<reference evidence="11 12" key="1">
    <citation type="submission" date="2019-12" db="EMBL/GenBank/DDBJ databases">
        <authorList>
            <person name="Li M."/>
        </authorList>
    </citation>
    <scope>NUCLEOTIDE SEQUENCE [LARGE SCALE GENOMIC DNA]</scope>
    <source>
        <strain evidence="11 12">GBMRC 2024</strain>
    </source>
</reference>
<dbReference type="AlphaFoldDB" id="A0A6L7G410"/>
<keyword evidence="3" id="KW-1003">Cell membrane</keyword>
<organism evidence="11 12">
    <name type="scientific">Pseudooceanicola albus</name>
    <dbReference type="NCBI Taxonomy" id="2692189"/>
    <lineage>
        <taxon>Bacteria</taxon>
        <taxon>Pseudomonadati</taxon>
        <taxon>Pseudomonadota</taxon>
        <taxon>Alphaproteobacteria</taxon>
        <taxon>Rhodobacterales</taxon>
        <taxon>Paracoccaceae</taxon>
        <taxon>Pseudooceanicola</taxon>
    </lineage>
</organism>
<dbReference type="GO" id="GO:0022857">
    <property type="term" value="F:transmembrane transporter activity"/>
    <property type="evidence" value="ECO:0007669"/>
    <property type="project" value="UniProtKB-UniRule"/>
</dbReference>
<keyword evidence="12" id="KW-1185">Reference proteome</keyword>
<keyword evidence="6 9" id="KW-1133">Transmembrane helix</keyword>
<name>A0A6L7G410_9RHOB</name>
<evidence type="ECO:0000256" key="3">
    <source>
        <dbReference type="ARBA" id="ARBA00022475"/>
    </source>
</evidence>
<evidence type="ECO:0000313" key="12">
    <source>
        <dbReference type="Proteomes" id="UP000477911"/>
    </source>
</evidence>
<keyword evidence="2 9" id="KW-0813">Transport</keyword>
<evidence type="ECO:0000313" key="11">
    <source>
        <dbReference type="EMBL" id="MXN18247.1"/>
    </source>
</evidence>